<dbReference type="RefSeq" id="WP_011849504.1">
    <property type="nucleotide sequence ID" value="NC_009073.1"/>
</dbReference>
<proteinExistence type="predicted"/>
<dbReference type="eggNOG" id="arCOG06058">
    <property type="taxonomic scope" value="Archaea"/>
</dbReference>
<accession>A3MUC9</accession>
<sequence length="210" mass="23039">MELIVPLCVPWGEFQEATIIIRENGAVAVGRTAGGFDERVIDSPEALEPLIRPYLELYDYLGAEIGRVLSLDYAPGERGDVFTWLRNHVSFIDAANGRWGRLADRMGPFSVRKHVKKVYMPYSGHALTLTYVAYPFEDAVVAAENKGKVMAIGSVAVEWGGVRVASAGIRTIAGALLLAQAAPELSNELSELKNALERFVEKFRSISPCQ</sequence>
<keyword evidence="2" id="KW-1185">Reference proteome</keyword>
<dbReference type="EMBL" id="CP000561">
    <property type="protein sequence ID" value="ABO08246.1"/>
    <property type="molecule type" value="Genomic_DNA"/>
</dbReference>
<protein>
    <submittedName>
        <fullName evidence="1">Uncharacterized protein</fullName>
    </submittedName>
</protein>
<evidence type="ECO:0000313" key="1">
    <source>
        <dbReference type="EMBL" id="ABO08246.1"/>
    </source>
</evidence>
<gene>
    <name evidence="1" type="ordered locus">Pcal_0820</name>
</gene>
<organism evidence="1 2">
    <name type="scientific">Pyrobaculum calidifontis (strain DSM 21063 / JCM 11548 / VA1)</name>
    <dbReference type="NCBI Taxonomy" id="410359"/>
    <lineage>
        <taxon>Archaea</taxon>
        <taxon>Thermoproteota</taxon>
        <taxon>Thermoprotei</taxon>
        <taxon>Thermoproteales</taxon>
        <taxon>Thermoproteaceae</taxon>
        <taxon>Pyrobaculum</taxon>
    </lineage>
</organism>
<name>A3MUC9_PYRCJ</name>
<dbReference type="GeneID" id="4909271"/>
<reference evidence="1" key="1">
    <citation type="submission" date="2007-02" db="EMBL/GenBank/DDBJ databases">
        <title>Complete sequence of Pyrobaculum calidifontis JCM 11548.</title>
        <authorList>
            <consortium name="US DOE Joint Genome Institute"/>
            <person name="Copeland A."/>
            <person name="Lucas S."/>
            <person name="Lapidus A."/>
            <person name="Barry K."/>
            <person name="Glavina del Rio T."/>
            <person name="Dalin E."/>
            <person name="Tice H."/>
            <person name="Pitluck S."/>
            <person name="Chain P."/>
            <person name="Malfatti S."/>
            <person name="Shin M."/>
            <person name="Vergez L."/>
            <person name="Schmutz J."/>
            <person name="Larimer F."/>
            <person name="Land M."/>
            <person name="Hauser L."/>
            <person name="Kyrpides N."/>
            <person name="Mikhailova N."/>
            <person name="Cozen A.E."/>
            <person name="Fitz-Gibbon S.T."/>
            <person name="House C.H."/>
            <person name="Saltikov C."/>
            <person name="Lowe T.M."/>
            <person name="Richardson P."/>
        </authorList>
    </citation>
    <scope>NUCLEOTIDE SEQUENCE [LARGE SCALE GENOMIC DNA]</scope>
    <source>
        <strain evidence="1">JCM 11548</strain>
    </source>
</reference>
<dbReference type="HOGENOM" id="CLU_1352156_0_0_2"/>
<dbReference type="AlphaFoldDB" id="A3MUC9"/>
<dbReference type="OrthoDB" id="26048at2157"/>
<evidence type="ECO:0000313" key="2">
    <source>
        <dbReference type="Proteomes" id="UP000001431"/>
    </source>
</evidence>
<dbReference type="Proteomes" id="UP000001431">
    <property type="component" value="Chromosome"/>
</dbReference>
<dbReference type="KEGG" id="pcl:Pcal_0820"/>